<dbReference type="InterPro" id="IPR045861">
    <property type="entry name" value="CorA_cytoplasmic_dom"/>
</dbReference>
<dbReference type="GO" id="GO:0000287">
    <property type="term" value="F:magnesium ion binding"/>
    <property type="evidence" value="ECO:0007669"/>
    <property type="project" value="TreeGrafter"/>
</dbReference>
<dbReference type="Gene3D" id="3.30.460.20">
    <property type="entry name" value="CorA soluble domain-like"/>
    <property type="match status" value="1"/>
</dbReference>
<dbReference type="GO" id="GO:0015095">
    <property type="term" value="F:magnesium ion transmembrane transporter activity"/>
    <property type="evidence" value="ECO:0007669"/>
    <property type="project" value="InterPro"/>
</dbReference>
<dbReference type="NCBIfam" id="TIGR00383">
    <property type="entry name" value="corA"/>
    <property type="match status" value="1"/>
</dbReference>
<evidence type="ECO:0000256" key="12">
    <source>
        <dbReference type="SAM" id="Phobius"/>
    </source>
</evidence>
<keyword evidence="6" id="KW-0460">Magnesium</keyword>
<accession>K1T9I8</accession>
<evidence type="ECO:0000313" key="13">
    <source>
        <dbReference type="EMBL" id="EKC63015.1"/>
    </source>
</evidence>
<dbReference type="Pfam" id="PF01544">
    <property type="entry name" value="CorA"/>
    <property type="match status" value="1"/>
</dbReference>
<proteinExistence type="inferred from homology"/>
<evidence type="ECO:0000256" key="9">
    <source>
        <dbReference type="ARBA" id="ARBA00023136"/>
    </source>
</evidence>
<comment type="caution">
    <text evidence="13">The sequence shown here is derived from an EMBL/GenBank/DDBJ whole genome shotgun (WGS) entry which is preliminary data.</text>
</comment>
<keyword evidence="8" id="KW-0406">Ion transport</keyword>
<evidence type="ECO:0000256" key="4">
    <source>
        <dbReference type="ARBA" id="ARBA00022475"/>
    </source>
</evidence>
<evidence type="ECO:0000256" key="5">
    <source>
        <dbReference type="ARBA" id="ARBA00022692"/>
    </source>
</evidence>
<evidence type="ECO:0000256" key="8">
    <source>
        <dbReference type="ARBA" id="ARBA00023065"/>
    </source>
</evidence>
<comment type="catalytic activity">
    <reaction evidence="10">
        <text>Mg(2+)(in) = Mg(2+)(out)</text>
        <dbReference type="Rhea" id="RHEA:29827"/>
        <dbReference type="ChEBI" id="CHEBI:18420"/>
    </reaction>
</comment>
<dbReference type="PANTHER" id="PTHR46494:SF1">
    <property type="entry name" value="CORA FAMILY METAL ION TRANSPORTER (EUROFUNG)"/>
    <property type="match status" value="1"/>
</dbReference>
<name>K1T9I8_9ZZZZ</name>
<feature type="transmembrane region" description="Helical" evidence="12">
    <location>
        <begin position="313"/>
        <end position="333"/>
    </location>
</feature>
<evidence type="ECO:0000256" key="7">
    <source>
        <dbReference type="ARBA" id="ARBA00022989"/>
    </source>
</evidence>
<keyword evidence="3" id="KW-0813">Transport</keyword>
<dbReference type="GO" id="GO:0015087">
    <property type="term" value="F:cobalt ion transmembrane transporter activity"/>
    <property type="evidence" value="ECO:0007669"/>
    <property type="project" value="InterPro"/>
</dbReference>
<comment type="subcellular location">
    <subcellularLocation>
        <location evidence="1">Cell membrane</location>
        <topology evidence="1">Multi-pass membrane protein</topology>
    </subcellularLocation>
</comment>
<dbReference type="InterPro" id="IPR004488">
    <property type="entry name" value="Mg/Co-transport_prot_CorA"/>
</dbReference>
<evidence type="ECO:0000256" key="2">
    <source>
        <dbReference type="ARBA" id="ARBA00009765"/>
    </source>
</evidence>
<organism evidence="13">
    <name type="scientific">human gut metagenome</name>
    <dbReference type="NCBI Taxonomy" id="408170"/>
    <lineage>
        <taxon>unclassified sequences</taxon>
        <taxon>metagenomes</taxon>
        <taxon>organismal metagenomes</taxon>
    </lineage>
</organism>
<gene>
    <name evidence="13" type="ORF">LEA_11548</name>
</gene>
<comment type="similarity">
    <text evidence="2">Belongs to the CorA metal ion transporter (MIT) (TC 1.A.35) family.</text>
</comment>
<keyword evidence="4" id="KW-1003">Cell membrane</keyword>
<evidence type="ECO:0000256" key="11">
    <source>
        <dbReference type="ARBA" id="ARBA00045497"/>
    </source>
</evidence>
<reference evidence="13" key="1">
    <citation type="journal article" date="2013" name="Environ. Microbiol.">
        <title>Microbiota from the distal guts of lean and obese adolescents exhibit partial functional redundancy besides clear differences in community structure.</title>
        <authorList>
            <person name="Ferrer M."/>
            <person name="Ruiz A."/>
            <person name="Lanza F."/>
            <person name="Haange S.B."/>
            <person name="Oberbach A."/>
            <person name="Till H."/>
            <person name="Bargiela R."/>
            <person name="Campoy C."/>
            <person name="Segura M.T."/>
            <person name="Richter M."/>
            <person name="von Bergen M."/>
            <person name="Seifert J."/>
            <person name="Suarez A."/>
        </authorList>
    </citation>
    <scope>NUCLEOTIDE SEQUENCE</scope>
</reference>
<dbReference type="SUPFAM" id="SSF144083">
    <property type="entry name" value="Magnesium transport protein CorA, transmembrane region"/>
    <property type="match status" value="1"/>
</dbReference>
<keyword evidence="5 12" id="KW-0812">Transmembrane</keyword>
<dbReference type="SUPFAM" id="SSF143865">
    <property type="entry name" value="CorA soluble domain-like"/>
    <property type="match status" value="1"/>
</dbReference>
<feature type="transmembrane region" description="Helical" evidence="12">
    <location>
        <begin position="282"/>
        <end position="301"/>
    </location>
</feature>
<dbReference type="GO" id="GO:0050897">
    <property type="term" value="F:cobalt ion binding"/>
    <property type="evidence" value="ECO:0007669"/>
    <property type="project" value="TreeGrafter"/>
</dbReference>
<keyword evidence="7 12" id="KW-1133">Transmembrane helix</keyword>
<dbReference type="CDD" id="cd12828">
    <property type="entry name" value="TmCorA-like_1"/>
    <property type="match status" value="1"/>
</dbReference>
<keyword evidence="9 12" id="KW-0472">Membrane</keyword>
<dbReference type="GO" id="GO:0005886">
    <property type="term" value="C:plasma membrane"/>
    <property type="evidence" value="ECO:0007669"/>
    <property type="project" value="UniProtKB-SubCell"/>
</dbReference>
<dbReference type="AlphaFoldDB" id="K1T9I8"/>
<dbReference type="EMBL" id="AJWY01007786">
    <property type="protein sequence ID" value="EKC63015.1"/>
    <property type="molecule type" value="Genomic_DNA"/>
</dbReference>
<evidence type="ECO:0000256" key="10">
    <source>
        <dbReference type="ARBA" id="ARBA00034269"/>
    </source>
</evidence>
<dbReference type="Gene3D" id="1.20.58.340">
    <property type="entry name" value="Magnesium transport protein CorA, transmembrane region"/>
    <property type="match status" value="2"/>
</dbReference>
<evidence type="ECO:0000256" key="3">
    <source>
        <dbReference type="ARBA" id="ARBA00022448"/>
    </source>
</evidence>
<evidence type="ECO:0000256" key="1">
    <source>
        <dbReference type="ARBA" id="ARBA00004651"/>
    </source>
</evidence>
<sequence length="339" mass="38932">MKNNLLTEQLAYNGDSRTKTHIHLIRYSAGTFEETLLDAFTPEAVAVGADEKIWLRIHGLKDAACIEAVCTHFGADFLTIQDILNADHPSKVEEHDGFNFMVGRIFQSDSAVQVRLMQGEHFVLSFVEGDSGFFDDVARALRDNVLRIRMRTADYLFLVLMNGVISNYVSLAMSIGDELDDLESELLAARNERDIGIQLQMQRRRYMELKRTVMPLREQFQRLLRSDSGLVRKASRPFFNDVSDHLQNAVQLVEGCRETLSSLMDLYISNNDLRMNDIMKRLTIVSTIFIPLTFLVGVWGMNFERMPELHWRYGYAAAWGVMLVVGVAAYFIFRAKRWR</sequence>
<comment type="function">
    <text evidence="11">Mediates influx of magnesium ions. Alternates between open and closed states. Activated by low cytoplasmic Mg(2+) levels. Inactive when cytoplasmic Mg(2+) levels are high.</text>
</comment>
<dbReference type="InterPro" id="IPR002523">
    <property type="entry name" value="MgTranspt_CorA/ZnTranspt_ZntB"/>
</dbReference>
<dbReference type="FunFam" id="1.20.58.340:FF:000004">
    <property type="entry name" value="Magnesium transport protein CorA"/>
    <property type="match status" value="1"/>
</dbReference>
<dbReference type="InterPro" id="IPR045863">
    <property type="entry name" value="CorA_TM1_TM2"/>
</dbReference>
<dbReference type="PANTHER" id="PTHR46494">
    <property type="entry name" value="CORA FAMILY METAL ION TRANSPORTER (EUROFUNG)"/>
    <property type="match status" value="1"/>
</dbReference>
<protein>
    <submittedName>
        <fullName evidence="13">Magnesium and cobalt transport protein CorA</fullName>
    </submittedName>
</protein>
<evidence type="ECO:0000256" key="6">
    <source>
        <dbReference type="ARBA" id="ARBA00022842"/>
    </source>
</evidence>